<name>A0A9P7DIY3_9AGAM</name>
<dbReference type="EMBL" id="JABBWE010000021">
    <property type="protein sequence ID" value="KAG1795601.1"/>
    <property type="molecule type" value="Genomic_DNA"/>
</dbReference>
<protein>
    <submittedName>
        <fullName evidence="1">Uncharacterized protein</fullName>
    </submittedName>
</protein>
<dbReference type="OrthoDB" id="2670943at2759"/>
<dbReference type="Proteomes" id="UP000719766">
    <property type="component" value="Unassembled WGS sequence"/>
</dbReference>
<evidence type="ECO:0000313" key="2">
    <source>
        <dbReference type="Proteomes" id="UP000719766"/>
    </source>
</evidence>
<organism evidence="1 2">
    <name type="scientific">Suillus plorans</name>
    <dbReference type="NCBI Taxonomy" id="116603"/>
    <lineage>
        <taxon>Eukaryota</taxon>
        <taxon>Fungi</taxon>
        <taxon>Dikarya</taxon>
        <taxon>Basidiomycota</taxon>
        <taxon>Agaricomycotina</taxon>
        <taxon>Agaricomycetes</taxon>
        <taxon>Agaricomycetidae</taxon>
        <taxon>Boletales</taxon>
        <taxon>Suillineae</taxon>
        <taxon>Suillaceae</taxon>
        <taxon>Suillus</taxon>
    </lineage>
</organism>
<proteinExistence type="predicted"/>
<dbReference type="RefSeq" id="XP_041161355.1">
    <property type="nucleotide sequence ID" value="XM_041296772.1"/>
</dbReference>
<sequence length="136" mass="15361">GRRSAELNAALDVGFAAVERCFLELSASTTLPISQLINLFLKSRGRTVNGTNYWNLYANYFKEHVQTELARIGREAPAGGVTVRTQCYDKFKEVYSDSYQDILLMHEEASLLGSSPQTIAQRGQGFQKHYRRVIQI</sequence>
<reference evidence="1" key="1">
    <citation type="journal article" date="2020" name="New Phytol.">
        <title>Comparative genomics reveals dynamic genome evolution in host specialist ectomycorrhizal fungi.</title>
        <authorList>
            <person name="Lofgren L.A."/>
            <person name="Nguyen N.H."/>
            <person name="Vilgalys R."/>
            <person name="Ruytinx J."/>
            <person name="Liao H.L."/>
            <person name="Branco S."/>
            <person name="Kuo A."/>
            <person name="LaButti K."/>
            <person name="Lipzen A."/>
            <person name="Andreopoulos W."/>
            <person name="Pangilinan J."/>
            <person name="Riley R."/>
            <person name="Hundley H."/>
            <person name="Na H."/>
            <person name="Barry K."/>
            <person name="Grigoriev I.V."/>
            <person name="Stajich J.E."/>
            <person name="Kennedy P.G."/>
        </authorList>
    </citation>
    <scope>NUCLEOTIDE SEQUENCE</scope>
    <source>
        <strain evidence="1">S12</strain>
    </source>
</reference>
<keyword evidence="2" id="KW-1185">Reference proteome</keyword>
<feature type="non-terminal residue" evidence="1">
    <location>
        <position position="1"/>
    </location>
</feature>
<evidence type="ECO:0000313" key="1">
    <source>
        <dbReference type="EMBL" id="KAG1795601.1"/>
    </source>
</evidence>
<gene>
    <name evidence="1" type="ORF">HD556DRAFT_1219853</name>
</gene>
<feature type="non-terminal residue" evidence="1">
    <location>
        <position position="136"/>
    </location>
</feature>
<comment type="caution">
    <text evidence="1">The sequence shown here is derived from an EMBL/GenBank/DDBJ whole genome shotgun (WGS) entry which is preliminary data.</text>
</comment>
<dbReference type="GeneID" id="64590536"/>
<accession>A0A9P7DIY3</accession>
<dbReference type="AlphaFoldDB" id="A0A9P7DIY3"/>